<evidence type="ECO:0000313" key="2">
    <source>
        <dbReference type="Proteomes" id="UP000317155"/>
    </source>
</evidence>
<accession>A0A550JHQ1</accession>
<protein>
    <submittedName>
        <fullName evidence="1">Uncharacterized protein</fullName>
    </submittedName>
</protein>
<dbReference type="EMBL" id="VJVV01000003">
    <property type="protein sequence ID" value="TRO82747.1"/>
    <property type="molecule type" value="Genomic_DNA"/>
</dbReference>
<dbReference type="AlphaFoldDB" id="A0A550JHQ1"/>
<reference evidence="1 2" key="1">
    <citation type="submission" date="2019-07" db="EMBL/GenBank/DDBJ databases">
        <title>Insights of Desulfuromonas acetexigens electromicrobiology.</title>
        <authorList>
            <person name="Katuri K."/>
            <person name="Sapireddy V."/>
            <person name="Shaw D.R."/>
            <person name="Saikaly P."/>
        </authorList>
    </citation>
    <scope>NUCLEOTIDE SEQUENCE [LARGE SCALE GENOMIC DNA]</scope>
    <source>
        <strain evidence="1 2">2873</strain>
    </source>
</reference>
<name>A0A550JHQ1_9BACT</name>
<comment type="caution">
    <text evidence="1">The sequence shown here is derived from an EMBL/GenBank/DDBJ whole genome shotgun (WGS) entry which is preliminary data.</text>
</comment>
<dbReference type="Proteomes" id="UP000317155">
    <property type="component" value="Unassembled WGS sequence"/>
</dbReference>
<evidence type="ECO:0000313" key="1">
    <source>
        <dbReference type="EMBL" id="TRO82747.1"/>
    </source>
</evidence>
<keyword evidence="2" id="KW-1185">Reference proteome</keyword>
<organism evidence="1 2">
    <name type="scientific">Trichloromonas acetexigens</name>
    <dbReference type="NCBI Taxonomy" id="38815"/>
    <lineage>
        <taxon>Bacteria</taxon>
        <taxon>Pseudomonadati</taxon>
        <taxon>Thermodesulfobacteriota</taxon>
        <taxon>Desulfuromonadia</taxon>
        <taxon>Desulfuromonadales</taxon>
        <taxon>Trichloromonadaceae</taxon>
        <taxon>Trichloromonas</taxon>
    </lineage>
</organism>
<sequence>MERSRIRFISSRFKGFKKSSQHSLLPTPYSLLPTPYSLLPTPYSLLPTPYSLLPTPYSSPILVASSMSITGMSSRIG</sequence>
<gene>
    <name evidence="1" type="ORF">FL622_06095</name>
</gene>
<proteinExistence type="predicted"/>